<dbReference type="Proteomes" id="UP000676336">
    <property type="component" value="Unassembled WGS sequence"/>
</dbReference>
<evidence type="ECO:0000313" key="3">
    <source>
        <dbReference type="Proteomes" id="UP000676336"/>
    </source>
</evidence>
<protein>
    <submittedName>
        <fullName evidence="2">Uncharacterized protein</fullName>
    </submittedName>
</protein>
<name>A0A8S3BM09_9BILA</name>
<comment type="caution">
    <text evidence="2">The sequence shown here is derived from an EMBL/GenBank/DDBJ whole genome shotgun (WGS) entry which is preliminary data.</text>
</comment>
<organism evidence="2 3">
    <name type="scientific">Rotaria magnacalcarata</name>
    <dbReference type="NCBI Taxonomy" id="392030"/>
    <lineage>
        <taxon>Eukaryota</taxon>
        <taxon>Metazoa</taxon>
        <taxon>Spiralia</taxon>
        <taxon>Gnathifera</taxon>
        <taxon>Rotifera</taxon>
        <taxon>Eurotatoria</taxon>
        <taxon>Bdelloidea</taxon>
        <taxon>Philodinida</taxon>
        <taxon>Philodinidae</taxon>
        <taxon>Rotaria</taxon>
    </lineage>
</organism>
<accession>A0A8S3BM09</accession>
<reference evidence="2" key="1">
    <citation type="submission" date="2021-02" db="EMBL/GenBank/DDBJ databases">
        <authorList>
            <person name="Nowell W R."/>
        </authorList>
    </citation>
    <scope>NUCLEOTIDE SEQUENCE</scope>
</reference>
<feature type="compositionally biased region" description="Low complexity" evidence="1">
    <location>
        <begin position="62"/>
        <end position="81"/>
    </location>
</feature>
<gene>
    <name evidence="2" type="ORF">SMN809_LOCUS48895</name>
</gene>
<evidence type="ECO:0000256" key="1">
    <source>
        <dbReference type="SAM" id="MobiDB-lite"/>
    </source>
</evidence>
<sequence length="81" mass="8841">EIHFDQDEVNLLFSDPDDGVLCRLSNDLIDMEDDYDDDDESDDYCKHTRPMSDITSPNLVISSSSSSSSSPSPSSTSSSSS</sequence>
<feature type="region of interest" description="Disordered" evidence="1">
    <location>
        <begin position="32"/>
        <end position="81"/>
    </location>
</feature>
<dbReference type="EMBL" id="CAJOBI010158130">
    <property type="protein sequence ID" value="CAF4840055.1"/>
    <property type="molecule type" value="Genomic_DNA"/>
</dbReference>
<proteinExistence type="predicted"/>
<feature type="non-terminal residue" evidence="2">
    <location>
        <position position="81"/>
    </location>
</feature>
<evidence type="ECO:0000313" key="2">
    <source>
        <dbReference type="EMBL" id="CAF4840055.1"/>
    </source>
</evidence>
<feature type="compositionally biased region" description="Acidic residues" evidence="1">
    <location>
        <begin position="32"/>
        <end position="42"/>
    </location>
</feature>
<feature type="non-terminal residue" evidence="2">
    <location>
        <position position="1"/>
    </location>
</feature>
<dbReference type="AlphaFoldDB" id="A0A8S3BM09"/>